<evidence type="ECO:0000256" key="4">
    <source>
        <dbReference type="ARBA" id="ARBA00022989"/>
    </source>
</evidence>
<protein>
    <submittedName>
        <fullName evidence="8">UPF0057-domain-containing protein</fullName>
    </submittedName>
</protein>
<comment type="caution">
    <text evidence="8">The sequence shown here is derived from an EMBL/GenBank/DDBJ whole genome shotgun (WGS) entry which is preliminary data.</text>
</comment>
<evidence type="ECO:0000256" key="3">
    <source>
        <dbReference type="ARBA" id="ARBA00022692"/>
    </source>
</evidence>
<proteinExistence type="inferred from homology"/>
<dbReference type="Pfam" id="PF01679">
    <property type="entry name" value="Pmp3"/>
    <property type="match status" value="1"/>
</dbReference>
<dbReference type="AlphaFoldDB" id="A0A9P4UPU9"/>
<keyword evidence="3 7" id="KW-0812">Transmembrane</keyword>
<evidence type="ECO:0000313" key="8">
    <source>
        <dbReference type="EMBL" id="KAF2720390.1"/>
    </source>
</evidence>
<dbReference type="PROSITE" id="PS01309">
    <property type="entry name" value="UPF0057"/>
    <property type="match status" value="1"/>
</dbReference>
<evidence type="ECO:0000256" key="6">
    <source>
        <dbReference type="SAM" id="MobiDB-lite"/>
    </source>
</evidence>
<feature type="compositionally biased region" description="Basic residues" evidence="6">
    <location>
        <begin position="62"/>
        <end position="78"/>
    </location>
</feature>
<dbReference type="Proteomes" id="UP000799441">
    <property type="component" value="Unassembled WGS sequence"/>
</dbReference>
<sequence length="111" mass="12401">MSSLSDIFLAVLALFLPPLVVVIKVGCSRHLLINIILDFLGWIPGVVHAWYIIFAYPDGRQRRPSRRLASRSSSRHSGRYFNAPLPPQQPAHSHGYYGGQPPMTHAPRGCQ</sequence>
<dbReference type="OrthoDB" id="2802411at2759"/>
<evidence type="ECO:0000256" key="7">
    <source>
        <dbReference type="SAM" id="Phobius"/>
    </source>
</evidence>
<accession>A0A9P4UPU9</accession>
<keyword evidence="4 7" id="KW-1133">Transmembrane helix</keyword>
<evidence type="ECO:0000313" key="9">
    <source>
        <dbReference type="Proteomes" id="UP000799441"/>
    </source>
</evidence>
<evidence type="ECO:0000256" key="2">
    <source>
        <dbReference type="ARBA" id="ARBA00009530"/>
    </source>
</evidence>
<evidence type="ECO:0000256" key="1">
    <source>
        <dbReference type="ARBA" id="ARBA00004370"/>
    </source>
</evidence>
<feature type="transmembrane region" description="Helical" evidence="7">
    <location>
        <begin position="7"/>
        <end position="25"/>
    </location>
</feature>
<reference evidence="8" key="1">
    <citation type="journal article" date="2020" name="Stud. Mycol.">
        <title>101 Dothideomycetes genomes: a test case for predicting lifestyles and emergence of pathogens.</title>
        <authorList>
            <person name="Haridas S."/>
            <person name="Albert R."/>
            <person name="Binder M."/>
            <person name="Bloem J."/>
            <person name="Labutti K."/>
            <person name="Salamov A."/>
            <person name="Andreopoulos B."/>
            <person name="Baker S."/>
            <person name="Barry K."/>
            <person name="Bills G."/>
            <person name="Bluhm B."/>
            <person name="Cannon C."/>
            <person name="Castanera R."/>
            <person name="Culley D."/>
            <person name="Daum C."/>
            <person name="Ezra D."/>
            <person name="Gonzalez J."/>
            <person name="Henrissat B."/>
            <person name="Kuo A."/>
            <person name="Liang C."/>
            <person name="Lipzen A."/>
            <person name="Lutzoni F."/>
            <person name="Magnuson J."/>
            <person name="Mondo S."/>
            <person name="Nolan M."/>
            <person name="Ohm R."/>
            <person name="Pangilinan J."/>
            <person name="Park H.-J."/>
            <person name="Ramirez L."/>
            <person name="Alfaro M."/>
            <person name="Sun H."/>
            <person name="Tritt A."/>
            <person name="Yoshinaga Y."/>
            <person name="Zwiers L.-H."/>
            <person name="Turgeon B."/>
            <person name="Goodwin S."/>
            <person name="Spatafora J."/>
            <person name="Crous P."/>
            <person name="Grigoriev I."/>
        </authorList>
    </citation>
    <scope>NUCLEOTIDE SEQUENCE</scope>
    <source>
        <strain evidence="8">CBS 116435</strain>
    </source>
</reference>
<feature type="transmembrane region" description="Helical" evidence="7">
    <location>
        <begin position="31"/>
        <end position="56"/>
    </location>
</feature>
<keyword evidence="5 7" id="KW-0472">Membrane</keyword>
<dbReference type="GO" id="GO:0016020">
    <property type="term" value="C:membrane"/>
    <property type="evidence" value="ECO:0007669"/>
    <property type="project" value="UniProtKB-SubCell"/>
</dbReference>
<comment type="similarity">
    <text evidence="2">Belongs to the UPF0057 (PMP3) family.</text>
</comment>
<dbReference type="PANTHER" id="PTHR21659">
    <property type="entry name" value="HYDROPHOBIC PROTEIN RCI2 LOW TEMPERATURE AND SALT RESPONSIVE PROTEIN LTI6 -RELATED"/>
    <property type="match status" value="1"/>
</dbReference>
<comment type="subcellular location">
    <subcellularLocation>
        <location evidence="1">Membrane</location>
    </subcellularLocation>
</comment>
<feature type="region of interest" description="Disordered" evidence="6">
    <location>
        <begin position="61"/>
        <end position="111"/>
    </location>
</feature>
<dbReference type="EMBL" id="MU003800">
    <property type="protein sequence ID" value="KAF2720390.1"/>
    <property type="molecule type" value="Genomic_DNA"/>
</dbReference>
<evidence type="ECO:0000256" key="5">
    <source>
        <dbReference type="ARBA" id="ARBA00023136"/>
    </source>
</evidence>
<dbReference type="PANTHER" id="PTHR21659:SF42">
    <property type="entry name" value="UPF0057 MEMBRANE PROTEIN ZK632.10-RELATED"/>
    <property type="match status" value="1"/>
</dbReference>
<name>A0A9P4UPU9_9PEZI</name>
<dbReference type="InterPro" id="IPR000612">
    <property type="entry name" value="PMP3"/>
</dbReference>
<gene>
    <name evidence="8" type="ORF">K431DRAFT_304387</name>
</gene>
<organism evidence="8 9">
    <name type="scientific">Polychaeton citri CBS 116435</name>
    <dbReference type="NCBI Taxonomy" id="1314669"/>
    <lineage>
        <taxon>Eukaryota</taxon>
        <taxon>Fungi</taxon>
        <taxon>Dikarya</taxon>
        <taxon>Ascomycota</taxon>
        <taxon>Pezizomycotina</taxon>
        <taxon>Dothideomycetes</taxon>
        <taxon>Dothideomycetidae</taxon>
        <taxon>Capnodiales</taxon>
        <taxon>Capnodiaceae</taxon>
        <taxon>Polychaeton</taxon>
    </lineage>
</organism>
<keyword evidence="9" id="KW-1185">Reference proteome</keyword>